<accession>A0A5N6VA58</accession>
<reference evidence="2 3" key="1">
    <citation type="submission" date="2019-04" db="EMBL/GenBank/DDBJ databases">
        <title>Friends and foes A comparative genomics study of 23 Aspergillus species from section Flavi.</title>
        <authorList>
            <consortium name="DOE Joint Genome Institute"/>
            <person name="Kjaerbolling I."/>
            <person name="Vesth T."/>
            <person name="Frisvad J.C."/>
            <person name="Nybo J.L."/>
            <person name="Theobald S."/>
            <person name="Kildgaard S."/>
            <person name="Isbrandt T."/>
            <person name="Kuo A."/>
            <person name="Sato A."/>
            <person name="Lyhne E.K."/>
            <person name="Kogle M.E."/>
            <person name="Wiebenga A."/>
            <person name="Kun R.S."/>
            <person name="Lubbers R.J."/>
            <person name="Makela M.R."/>
            <person name="Barry K."/>
            <person name="Chovatia M."/>
            <person name="Clum A."/>
            <person name="Daum C."/>
            <person name="Haridas S."/>
            <person name="He G."/>
            <person name="LaButti K."/>
            <person name="Lipzen A."/>
            <person name="Mondo S."/>
            <person name="Riley R."/>
            <person name="Salamov A."/>
            <person name="Simmons B.A."/>
            <person name="Magnuson J.K."/>
            <person name="Henrissat B."/>
            <person name="Mortensen U.H."/>
            <person name="Larsen T.O."/>
            <person name="Devries R.P."/>
            <person name="Grigoriev I.V."/>
            <person name="Machida M."/>
            <person name="Baker S.E."/>
            <person name="Andersen M.R."/>
        </authorList>
    </citation>
    <scope>NUCLEOTIDE SEQUENCE [LARGE SCALE GENOMIC DNA]</scope>
    <source>
        <strain evidence="2 3">CBS 117626</strain>
    </source>
</reference>
<protein>
    <submittedName>
        <fullName evidence="2">Uncharacterized protein</fullName>
    </submittedName>
</protein>
<dbReference type="Proteomes" id="UP000326950">
    <property type="component" value="Unassembled WGS sequence"/>
</dbReference>
<keyword evidence="1" id="KW-1133">Transmembrane helix</keyword>
<dbReference type="EMBL" id="ML738587">
    <property type="protein sequence ID" value="KAE8167898.1"/>
    <property type="molecule type" value="Genomic_DNA"/>
</dbReference>
<gene>
    <name evidence="2" type="ORF">BDV40DRAFT_252093</name>
</gene>
<evidence type="ECO:0000256" key="1">
    <source>
        <dbReference type="SAM" id="Phobius"/>
    </source>
</evidence>
<dbReference type="AlphaFoldDB" id="A0A5N6VA58"/>
<organism evidence="2 3">
    <name type="scientific">Aspergillus tamarii</name>
    <dbReference type="NCBI Taxonomy" id="41984"/>
    <lineage>
        <taxon>Eukaryota</taxon>
        <taxon>Fungi</taxon>
        <taxon>Dikarya</taxon>
        <taxon>Ascomycota</taxon>
        <taxon>Pezizomycotina</taxon>
        <taxon>Eurotiomycetes</taxon>
        <taxon>Eurotiomycetidae</taxon>
        <taxon>Eurotiales</taxon>
        <taxon>Aspergillaceae</taxon>
        <taxon>Aspergillus</taxon>
        <taxon>Aspergillus subgen. Circumdati</taxon>
    </lineage>
</organism>
<keyword evidence="1" id="KW-0812">Transmembrane</keyword>
<feature type="transmembrane region" description="Helical" evidence="1">
    <location>
        <begin position="12"/>
        <end position="31"/>
    </location>
</feature>
<evidence type="ECO:0000313" key="2">
    <source>
        <dbReference type="EMBL" id="KAE8167898.1"/>
    </source>
</evidence>
<sequence>MPIPKAATSNHILFKSVSWVCLFCYIFGLIFQGSTHIHNTNVLFVDYNRVQSFS</sequence>
<evidence type="ECO:0000313" key="3">
    <source>
        <dbReference type="Proteomes" id="UP000326950"/>
    </source>
</evidence>
<keyword evidence="3" id="KW-1185">Reference proteome</keyword>
<name>A0A5N6VA58_ASPTM</name>
<keyword evidence="1" id="KW-0472">Membrane</keyword>
<proteinExistence type="predicted"/>